<proteinExistence type="predicted"/>
<feature type="transmembrane region" description="Helical" evidence="1">
    <location>
        <begin position="194"/>
        <end position="219"/>
    </location>
</feature>
<feature type="transmembrane region" description="Helical" evidence="1">
    <location>
        <begin position="38"/>
        <end position="61"/>
    </location>
</feature>
<reference evidence="2 3" key="1">
    <citation type="submission" date="2014-01" db="EMBL/GenBank/DDBJ databases">
        <title>Sulfitobacter sp. H3 (MCCC 1A00686) Genome Sequencing.</title>
        <authorList>
            <person name="Lai Q."/>
            <person name="Hong Z."/>
        </authorList>
    </citation>
    <scope>NUCLEOTIDE SEQUENCE [LARGE SCALE GENOMIC DNA]</scope>
    <source>
        <strain evidence="2 3">H3</strain>
    </source>
</reference>
<dbReference type="Proteomes" id="UP000027746">
    <property type="component" value="Unassembled WGS sequence"/>
</dbReference>
<keyword evidence="1" id="KW-1133">Transmembrane helix</keyword>
<keyword evidence="1" id="KW-0472">Membrane</keyword>
<accession>A0A073J7P0</accession>
<name>A0A073J7P0_9RHOB</name>
<dbReference type="GeneID" id="68870372"/>
<sequence>MTETALALILAWLLAFHLLPARAPLALRIAVVFALGWGALGGAAHMAAAAALGHTAVALAAKRLPVHLWSYLGTQAAHVMVIVAVLLWMPGAFANGLWGAYAHTIAPIAVMLGGVIAATLMGGPAVGLLMAPWRAAAQIEGLDNAGRIIGLMERALIYLMVMIGEPTGIGFLIAAKSILRFETASRDQKASEYVIIGTLASFGWALAWGFAAQSIIAMLR</sequence>
<gene>
    <name evidence="2" type="ORF">SUH3_02245</name>
</gene>
<protein>
    <submittedName>
        <fullName evidence="2">Uncharacterized protein</fullName>
    </submittedName>
</protein>
<organism evidence="2 3">
    <name type="scientific">Pseudosulfitobacter pseudonitzschiae</name>
    <dbReference type="NCBI Taxonomy" id="1402135"/>
    <lineage>
        <taxon>Bacteria</taxon>
        <taxon>Pseudomonadati</taxon>
        <taxon>Pseudomonadota</taxon>
        <taxon>Alphaproteobacteria</taxon>
        <taxon>Rhodobacterales</taxon>
        <taxon>Roseobacteraceae</taxon>
        <taxon>Pseudosulfitobacter</taxon>
    </lineage>
</organism>
<evidence type="ECO:0000313" key="2">
    <source>
        <dbReference type="EMBL" id="KEJ97825.1"/>
    </source>
</evidence>
<feature type="transmembrane region" description="Helical" evidence="1">
    <location>
        <begin position="108"/>
        <end position="134"/>
    </location>
</feature>
<dbReference type="AlphaFoldDB" id="A0A073J7P0"/>
<evidence type="ECO:0000313" key="3">
    <source>
        <dbReference type="Proteomes" id="UP000027746"/>
    </source>
</evidence>
<keyword evidence="3" id="KW-1185">Reference proteome</keyword>
<keyword evidence="1" id="KW-0812">Transmembrane</keyword>
<feature type="transmembrane region" description="Helical" evidence="1">
    <location>
        <begin position="155"/>
        <end position="174"/>
    </location>
</feature>
<dbReference type="RefSeq" id="WP_051693846.1">
    <property type="nucleotide sequence ID" value="NZ_CP054599.1"/>
</dbReference>
<feature type="transmembrane region" description="Helical" evidence="1">
    <location>
        <begin position="68"/>
        <end position="88"/>
    </location>
</feature>
<dbReference type="EMBL" id="JAMD01000001">
    <property type="protein sequence ID" value="KEJ97825.1"/>
    <property type="molecule type" value="Genomic_DNA"/>
</dbReference>
<evidence type="ECO:0000256" key="1">
    <source>
        <dbReference type="SAM" id="Phobius"/>
    </source>
</evidence>
<comment type="caution">
    <text evidence="2">The sequence shown here is derived from an EMBL/GenBank/DDBJ whole genome shotgun (WGS) entry which is preliminary data.</text>
</comment>
<dbReference type="OrthoDB" id="8536716at2"/>